<accession>A0A1Y5P8M3</accession>
<dbReference type="EMBL" id="FLQR01000008">
    <property type="protein sequence ID" value="SBS73669.1"/>
    <property type="molecule type" value="Genomic_DNA"/>
</dbReference>
<organism evidence="1">
    <name type="scientific">uncultured Microbacterium sp</name>
    <dbReference type="NCBI Taxonomy" id="191216"/>
    <lineage>
        <taxon>Bacteria</taxon>
        <taxon>Bacillati</taxon>
        <taxon>Actinomycetota</taxon>
        <taxon>Actinomycetes</taxon>
        <taxon>Micrococcales</taxon>
        <taxon>Microbacteriaceae</taxon>
        <taxon>Microbacterium</taxon>
        <taxon>environmental samples</taxon>
    </lineage>
</organism>
<dbReference type="AlphaFoldDB" id="A0A1Y5P8M3"/>
<evidence type="ECO:0000313" key="1">
    <source>
        <dbReference type="EMBL" id="SBS73669.1"/>
    </source>
</evidence>
<dbReference type="RefSeq" id="WP_295576723.1">
    <property type="nucleotide sequence ID" value="NZ_FLQR01000008.1"/>
</dbReference>
<sequence length="113" mass="12430">MAEDAVWIDYATLRRTSGRLGRIIDELEEAGSLSDELRVAIGSPFGKDRLRDKVGDFESRWDNRRGDLIRDITKIHDHVVGVVDGFADWDAETAAGMDVDASGLSDATRPTPA</sequence>
<gene>
    <name evidence="1" type="ORF">MIPYR_40298</name>
</gene>
<name>A0A1Y5P8M3_9MICO</name>
<evidence type="ECO:0008006" key="2">
    <source>
        <dbReference type="Google" id="ProtNLM"/>
    </source>
</evidence>
<reference evidence="1" key="1">
    <citation type="submission" date="2016-03" db="EMBL/GenBank/DDBJ databases">
        <authorList>
            <person name="Ploux O."/>
        </authorList>
    </citation>
    <scope>NUCLEOTIDE SEQUENCE</scope>
    <source>
        <strain evidence="1">UC1</strain>
    </source>
</reference>
<protein>
    <recommendedName>
        <fullName evidence="2">Flagellar protein FlgN</fullName>
    </recommendedName>
</protein>
<proteinExistence type="predicted"/>